<feature type="transmembrane region" description="Helical" evidence="8">
    <location>
        <begin position="279"/>
        <end position="300"/>
    </location>
</feature>
<keyword evidence="11" id="KW-1185">Reference proteome</keyword>
<feature type="transmembrane region" description="Helical" evidence="8">
    <location>
        <begin position="370"/>
        <end position="389"/>
    </location>
</feature>
<dbReference type="EMBL" id="CP092900">
    <property type="protein sequence ID" value="UTC24369.1"/>
    <property type="molecule type" value="Genomic_DNA"/>
</dbReference>
<feature type="transmembrane region" description="Helical" evidence="8">
    <location>
        <begin position="135"/>
        <end position="160"/>
    </location>
</feature>
<evidence type="ECO:0000313" key="11">
    <source>
        <dbReference type="Proteomes" id="UP001055955"/>
    </source>
</evidence>
<feature type="domain" description="Major facilitator superfamily (MFS) profile" evidence="9">
    <location>
        <begin position="11"/>
        <end position="406"/>
    </location>
</feature>
<feature type="transmembrane region" description="Helical" evidence="8">
    <location>
        <begin position="102"/>
        <end position="123"/>
    </location>
</feature>
<feature type="transmembrane region" description="Helical" evidence="8">
    <location>
        <begin position="166"/>
        <end position="186"/>
    </location>
</feature>
<dbReference type="Proteomes" id="UP001055955">
    <property type="component" value="Chromosome"/>
</dbReference>
<evidence type="ECO:0000256" key="7">
    <source>
        <dbReference type="ARBA" id="ARBA00023136"/>
    </source>
</evidence>
<dbReference type="InterPro" id="IPR036259">
    <property type="entry name" value="MFS_trans_sf"/>
</dbReference>
<comment type="similarity">
    <text evidence="2 8">Belongs to the major facilitator superfamily. Bcr/CmlA family.</text>
</comment>
<keyword evidence="8" id="KW-0997">Cell inner membrane</keyword>
<comment type="subcellular location">
    <subcellularLocation>
        <location evidence="8">Cell inner membrane</location>
        <topology evidence="8">Multi-pass membrane protein</topology>
    </subcellularLocation>
    <subcellularLocation>
        <location evidence="1">Cell membrane</location>
        <topology evidence="1">Multi-pass membrane protein</topology>
    </subcellularLocation>
</comment>
<feature type="transmembrane region" description="Helical" evidence="8">
    <location>
        <begin position="45"/>
        <end position="65"/>
    </location>
</feature>
<dbReference type="InterPro" id="IPR020846">
    <property type="entry name" value="MFS_dom"/>
</dbReference>
<feature type="transmembrane region" description="Helical" evidence="8">
    <location>
        <begin position="250"/>
        <end position="267"/>
    </location>
</feature>
<keyword evidence="3 8" id="KW-0813">Transport</keyword>
<evidence type="ECO:0000256" key="5">
    <source>
        <dbReference type="ARBA" id="ARBA00022692"/>
    </source>
</evidence>
<dbReference type="Gene3D" id="1.20.1720.10">
    <property type="entry name" value="Multidrug resistance protein D"/>
    <property type="match status" value="1"/>
</dbReference>
<dbReference type="InterPro" id="IPR011701">
    <property type="entry name" value="MFS"/>
</dbReference>
<evidence type="ECO:0000256" key="1">
    <source>
        <dbReference type="ARBA" id="ARBA00004651"/>
    </source>
</evidence>
<evidence type="ECO:0000256" key="3">
    <source>
        <dbReference type="ARBA" id="ARBA00022448"/>
    </source>
</evidence>
<evidence type="ECO:0000256" key="6">
    <source>
        <dbReference type="ARBA" id="ARBA00022989"/>
    </source>
</evidence>
<dbReference type="RefSeq" id="WP_258568152.1">
    <property type="nucleotide sequence ID" value="NZ_CP092900.1"/>
</dbReference>
<dbReference type="PANTHER" id="PTHR23502">
    <property type="entry name" value="MAJOR FACILITATOR SUPERFAMILY"/>
    <property type="match status" value="1"/>
</dbReference>
<keyword evidence="7 8" id="KW-0472">Membrane</keyword>
<keyword evidence="4" id="KW-1003">Cell membrane</keyword>
<keyword evidence="5 8" id="KW-0812">Transmembrane</keyword>
<evidence type="ECO:0000256" key="2">
    <source>
        <dbReference type="ARBA" id="ARBA00006236"/>
    </source>
</evidence>
<feature type="transmembrane region" description="Helical" evidence="8">
    <location>
        <begin position="306"/>
        <end position="330"/>
    </location>
</feature>
<feature type="transmembrane region" description="Helical" evidence="8">
    <location>
        <begin position="207"/>
        <end position="230"/>
    </location>
</feature>
<evidence type="ECO:0000256" key="8">
    <source>
        <dbReference type="RuleBase" id="RU365088"/>
    </source>
</evidence>
<dbReference type="Pfam" id="PF07690">
    <property type="entry name" value="MFS_1"/>
    <property type="match status" value="1"/>
</dbReference>
<dbReference type="PANTHER" id="PTHR23502:SF132">
    <property type="entry name" value="POLYAMINE TRANSPORTER 2-RELATED"/>
    <property type="match status" value="1"/>
</dbReference>
<proteinExistence type="inferred from homology"/>
<dbReference type="PROSITE" id="PS50850">
    <property type="entry name" value="MFS"/>
    <property type="match status" value="1"/>
</dbReference>
<accession>A0ABY5DKF8</accession>
<gene>
    <name evidence="10" type="ORF">MMH89_03945</name>
</gene>
<feature type="transmembrane region" description="Helical" evidence="8">
    <location>
        <begin position="12"/>
        <end position="33"/>
    </location>
</feature>
<feature type="transmembrane region" description="Helical" evidence="8">
    <location>
        <begin position="77"/>
        <end position="96"/>
    </location>
</feature>
<evidence type="ECO:0000259" key="9">
    <source>
        <dbReference type="PROSITE" id="PS50850"/>
    </source>
</evidence>
<dbReference type="SUPFAM" id="SSF103473">
    <property type="entry name" value="MFS general substrate transporter"/>
    <property type="match status" value="1"/>
</dbReference>
<dbReference type="InterPro" id="IPR004812">
    <property type="entry name" value="Efflux_drug-R_Bcr/CmlA"/>
</dbReference>
<dbReference type="NCBIfam" id="TIGR00710">
    <property type="entry name" value="efflux_Bcr_CflA"/>
    <property type="match status" value="1"/>
</dbReference>
<evidence type="ECO:0000256" key="4">
    <source>
        <dbReference type="ARBA" id="ARBA00022475"/>
    </source>
</evidence>
<evidence type="ECO:0000313" key="10">
    <source>
        <dbReference type="EMBL" id="UTC24369.1"/>
    </source>
</evidence>
<dbReference type="CDD" id="cd17320">
    <property type="entry name" value="MFS_MdfA_MDR_like"/>
    <property type="match status" value="1"/>
</dbReference>
<feature type="transmembrane region" description="Helical" evidence="8">
    <location>
        <begin position="342"/>
        <end position="364"/>
    </location>
</feature>
<organism evidence="10 11">
    <name type="scientific">Candidatus Comchoanobacter bicostacola</name>
    <dbReference type="NCBI Taxonomy" id="2919598"/>
    <lineage>
        <taxon>Bacteria</taxon>
        <taxon>Pseudomonadati</taxon>
        <taxon>Pseudomonadota</taxon>
        <taxon>Gammaproteobacteria</taxon>
        <taxon>Candidatus Comchoanobacterales</taxon>
        <taxon>Candidatus Comchoanobacteraceae</taxon>
        <taxon>Candidatus Comchoanobacter</taxon>
    </lineage>
</organism>
<reference evidence="10 11" key="1">
    <citation type="journal article" date="2022" name="Nat. Microbiol.">
        <title>The microbiome of a bacterivorous marine choanoflagellate contains a resource-demanding obligate bacterial associate.</title>
        <authorList>
            <person name="Needham D.M."/>
            <person name="Poirier C."/>
            <person name="Bachy C."/>
            <person name="George E.E."/>
            <person name="Wilken S."/>
            <person name="Yung C.C.M."/>
            <person name="Limardo A.J."/>
            <person name="Morando M."/>
            <person name="Sudek L."/>
            <person name="Malmstrom R.R."/>
            <person name="Keeling P.J."/>
            <person name="Santoro A.E."/>
            <person name="Worden A.Z."/>
        </authorList>
    </citation>
    <scope>NUCLEOTIDE SEQUENCE [LARGE SCALE GENOMIC DNA]</scope>
    <source>
        <strain evidence="10 11">Comchoano-1</strain>
    </source>
</reference>
<sequence>MTKWHYNQTQTLLILTPLVALFALGLDVYIPIVPDLATAFNQPHSLMQLTLSGYMLTCALGQILAGPLCDQIGRRKVAIYSLSIFIIGCIIGIYTHNLLTLILARILQSIGASGTFLCAYATVRDLYPKPEDSAAIYSYINVCISQSPIFAPSLGAYIALNYDWHAVFALLLIIGALTLILTTLSYQDTTPEYVEPNLRRILASYNTVVTHPGFLAYTASAACGMATFFMFFSQSPYIIMNILGYSKNQFGIFFGLVGFSFFLASLFTPKACKKLGVHACVELGCSAMNVGAVSLIIGYQLYGTTIIGFIGPIAIAIIGAALTIGAGMAGTMEPFGKIAGTAFSAVGFCKFFLSASLGLLLMQFDTTPQILGLIILITATLSQAVCFYYRDTLCQYRLTYTPTEYE</sequence>
<protein>
    <recommendedName>
        <fullName evidence="8">Bcr/CflA family efflux transporter</fullName>
    </recommendedName>
</protein>
<keyword evidence="6 8" id="KW-1133">Transmembrane helix</keyword>
<name>A0ABY5DKF8_9GAMM</name>